<evidence type="ECO:0000313" key="2">
    <source>
        <dbReference type="Proteomes" id="UP000318437"/>
    </source>
</evidence>
<dbReference type="PANTHER" id="PTHR41791">
    <property type="entry name" value="SSL7039 PROTEIN"/>
    <property type="match status" value="1"/>
</dbReference>
<keyword evidence="2" id="KW-1185">Reference proteome</keyword>
<evidence type="ECO:0008006" key="3">
    <source>
        <dbReference type="Google" id="ProtNLM"/>
    </source>
</evidence>
<accession>A0A5C6D019</accession>
<dbReference type="PANTHER" id="PTHR41791:SF1">
    <property type="entry name" value="SSL7039 PROTEIN"/>
    <property type="match status" value="1"/>
</dbReference>
<evidence type="ECO:0000313" key="1">
    <source>
        <dbReference type="EMBL" id="TWU30048.1"/>
    </source>
</evidence>
<dbReference type="OrthoDB" id="5296237at2"/>
<dbReference type="Proteomes" id="UP000318437">
    <property type="component" value="Unassembled WGS sequence"/>
</dbReference>
<gene>
    <name evidence="1" type="ORF">Pla144_08340</name>
</gene>
<sequence>MGVKEQRIRVYRTRVGKRPFSLWLEKLRDRRAQQRIDARLARIALGNFGDCKSVGDGVLELRIDYGPGYRFYLGRDGDEVVILLIGGDKQSQTKDISLAKDYWADYKVRKQEETNGANQ</sequence>
<proteinExistence type="predicted"/>
<dbReference type="PIRSF" id="PIRSF028744">
    <property type="entry name" value="Addict_mod_HI1419"/>
    <property type="match status" value="1"/>
</dbReference>
<comment type="caution">
    <text evidence="1">The sequence shown here is derived from an EMBL/GenBank/DDBJ whole genome shotgun (WGS) entry which is preliminary data.</text>
</comment>
<name>A0A5C6D019_9BACT</name>
<dbReference type="InterPro" id="IPR014056">
    <property type="entry name" value="TypeIITA-like_toxin_pred"/>
</dbReference>
<organism evidence="1 2">
    <name type="scientific">Bythopirellula polymerisocia</name>
    <dbReference type="NCBI Taxonomy" id="2528003"/>
    <lineage>
        <taxon>Bacteria</taxon>
        <taxon>Pseudomonadati</taxon>
        <taxon>Planctomycetota</taxon>
        <taxon>Planctomycetia</taxon>
        <taxon>Pirellulales</taxon>
        <taxon>Lacipirellulaceae</taxon>
        <taxon>Bythopirellula</taxon>
    </lineage>
</organism>
<dbReference type="NCBIfam" id="TIGR02683">
    <property type="entry name" value="upstrm_HI1419"/>
    <property type="match status" value="1"/>
</dbReference>
<dbReference type="AlphaFoldDB" id="A0A5C6D019"/>
<reference evidence="1 2" key="1">
    <citation type="submission" date="2019-02" db="EMBL/GenBank/DDBJ databases">
        <title>Deep-cultivation of Planctomycetes and their phenomic and genomic characterization uncovers novel biology.</title>
        <authorList>
            <person name="Wiegand S."/>
            <person name="Jogler M."/>
            <person name="Boedeker C."/>
            <person name="Pinto D."/>
            <person name="Vollmers J."/>
            <person name="Rivas-Marin E."/>
            <person name="Kohn T."/>
            <person name="Peeters S.H."/>
            <person name="Heuer A."/>
            <person name="Rast P."/>
            <person name="Oberbeckmann S."/>
            <person name="Bunk B."/>
            <person name="Jeske O."/>
            <person name="Meyerdierks A."/>
            <person name="Storesund J.E."/>
            <person name="Kallscheuer N."/>
            <person name="Luecker S."/>
            <person name="Lage O.M."/>
            <person name="Pohl T."/>
            <person name="Merkel B.J."/>
            <person name="Hornburger P."/>
            <person name="Mueller R.-W."/>
            <person name="Bruemmer F."/>
            <person name="Labrenz M."/>
            <person name="Spormann A.M."/>
            <person name="Op Den Camp H."/>
            <person name="Overmann J."/>
            <person name="Amann R."/>
            <person name="Jetten M.S.M."/>
            <person name="Mascher T."/>
            <person name="Medema M.H."/>
            <person name="Devos D.P."/>
            <person name="Kaster A.-K."/>
            <person name="Ovreas L."/>
            <person name="Rohde M."/>
            <person name="Galperin M.Y."/>
            <person name="Jogler C."/>
        </authorList>
    </citation>
    <scope>NUCLEOTIDE SEQUENCE [LARGE SCALE GENOMIC DNA]</scope>
    <source>
        <strain evidence="1 2">Pla144</strain>
    </source>
</reference>
<dbReference type="EMBL" id="SJPS01000001">
    <property type="protein sequence ID" value="TWU30048.1"/>
    <property type="molecule type" value="Genomic_DNA"/>
</dbReference>
<protein>
    <recommendedName>
        <fullName evidence="3">Addiction module killer protein</fullName>
    </recommendedName>
</protein>